<feature type="domain" description="RFX-type winged-helix" evidence="6">
    <location>
        <begin position="348"/>
        <end position="424"/>
    </location>
</feature>
<dbReference type="PANTHER" id="PTHR22970">
    <property type="entry name" value="AT-RICH INTERACTIVE DOMAIN-CONTAINING PROTEIN 2"/>
    <property type="match status" value="1"/>
</dbReference>
<evidence type="ECO:0000256" key="1">
    <source>
        <dbReference type="ARBA" id="ARBA00022853"/>
    </source>
</evidence>
<dbReference type="InterPro" id="IPR016024">
    <property type="entry name" value="ARM-type_fold"/>
</dbReference>
<dbReference type="SUPFAM" id="SSF48371">
    <property type="entry name" value="ARM repeat"/>
    <property type="match status" value="1"/>
</dbReference>
<keyword evidence="1" id="KW-0156">Chromatin regulator</keyword>
<proteinExistence type="predicted"/>
<evidence type="ECO:0000256" key="5">
    <source>
        <dbReference type="SAM" id="MobiDB-lite"/>
    </source>
</evidence>
<dbReference type="AlphaFoldDB" id="A0A4Y7QMQ0"/>
<name>A0A4Y7QMQ0_9AGAM</name>
<keyword evidence="3" id="KW-0804">Transcription</keyword>
<dbReference type="EMBL" id="ML170157">
    <property type="protein sequence ID" value="TDL28332.1"/>
    <property type="molecule type" value="Genomic_DNA"/>
</dbReference>
<dbReference type="GO" id="GO:0003677">
    <property type="term" value="F:DNA binding"/>
    <property type="evidence" value="ECO:0007669"/>
    <property type="project" value="InterPro"/>
</dbReference>
<evidence type="ECO:0000256" key="3">
    <source>
        <dbReference type="ARBA" id="ARBA00023163"/>
    </source>
</evidence>
<keyword evidence="2" id="KW-0805">Transcription regulation</keyword>
<feature type="region of interest" description="Disordered" evidence="5">
    <location>
        <begin position="516"/>
        <end position="544"/>
    </location>
</feature>
<dbReference type="PROSITE" id="PS51526">
    <property type="entry name" value="RFX_DBD"/>
    <property type="match status" value="1"/>
</dbReference>
<dbReference type="GO" id="GO:0006325">
    <property type="term" value="P:chromatin organization"/>
    <property type="evidence" value="ECO:0007669"/>
    <property type="project" value="UniProtKB-KW"/>
</dbReference>
<keyword evidence="4" id="KW-0539">Nucleus</keyword>
<dbReference type="GO" id="GO:0006355">
    <property type="term" value="P:regulation of DNA-templated transcription"/>
    <property type="evidence" value="ECO:0007669"/>
    <property type="project" value="InterPro"/>
</dbReference>
<dbReference type="InterPro" id="IPR052406">
    <property type="entry name" value="Chromatin_Remodeling_Comp"/>
</dbReference>
<evidence type="ECO:0000313" key="8">
    <source>
        <dbReference type="Proteomes" id="UP000294933"/>
    </source>
</evidence>
<gene>
    <name evidence="7" type="ORF">BD410DRAFT_737550</name>
</gene>
<reference evidence="7 8" key="1">
    <citation type="submission" date="2018-06" db="EMBL/GenBank/DDBJ databases">
        <title>A transcriptomic atlas of mushroom development highlights an independent origin of complex multicellularity.</title>
        <authorList>
            <consortium name="DOE Joint Genome Institute"/>
            <person name="Krizsan K."/>
            <person name="Almasi E."/>
            <person name="Merenyi Z."/>
            <person name="Sahu N."/>
            <person name="Viragh M."/>
            <person name="Koszo T."/>
            <person name="Mondo S."/>
            <person name="Kiss B."/>
            <person name="Balint B."/>
            <person name="Kues U."/>
            <person name="Barry K."/>
            <person name="Hegedus J.C."/>
            <person name="Henrissat B."/>
            <person name="Johnson J."/>
            <person name="Lipzen A."/>
            <person name="Ohm R."/>
            <person name="Nagy I."/>
            <person name="Pangilinan J."/>
            <person name="Yan J."/>
            <person name="Xiong Y."/>
            <person name="Grigoriev I.V."/>
            <person name="Hibbett D.S."/>
            <person name="Nagy L.G."/>
        </authorList>
    </citation>
    <scope>NUCLEOTIDE SEQUENCE [LARGE SCALE GENOMIC DNA]</scope>
    <source>
        <strain evidence="7 8">SZMC22713</strain>
    </source>
</reference>
<dbReference type="InterPro" id="IPR003150">
    <property type="entry name" value="DNA-bd_RFX"/>
</dbReference>
<sequence length="649" mass="72413">MAATGYVRGGVPTAYYRNAGYLPHQVPQHRPAPTVTDDYERWYTEAISSNRMLLALRSCLLSEIGWALDRLCRLCNNEQFVLRAIPGLTDALFEWPEWYLRECSDEKDSQRVPLFALSSDHEKKMRHALESLFILRNAALNEPNAVELAGNPRTRPLIFGALQRLKPDTDANVEFILHCVEILHAIASTLVLPPLKSGKVSPLQPLEEWANTSSNRTVIISCLTALGLILANPLNASHLSSTSPAITASIRLLPLFIDKPLVDACLNYLYAHLSHLPMTKAFLLHPDMPATLKLLVSFLISEQVEEIVSIDIAGPVFTAYPFKVNTVNYELSPEELEDLASKAEPERCYEWMKVMFIPKTDGELTQVDFWNFYKDTFTPYQERHPLLVASDVIKNVNTVFPTAQAMVLPGPPQRFVVRGVDRRKRDVEAERFVCQWNRSGCATDAFKGAGDLYSHLEGHLEASEVEGDRSSCLWATCSHLASSPENLRRHVLTHIPPKSILAKDPAQPKLVTLATSAEPELLSRPTERTPAPAPNASLRFPAPIGDPPSSSLTALLIIRTLFRASFASSDIAPRADADHFGFPGVEEEQEEQEEQEMLTSMGESDREGERKGKKAFVGVRRLMETVRIHDSVLMGWITEMVDAGMTGVR</sequence>
<evidence type="ECO:0000256" key="2">
    <source>
        <dbReference type="ARBA" id="ARBA00023015"/>
    </source>
</evidence>
<accession>A0A4Y7QMQ0</accession>
<organism evidence="7 8">
    <name type="scientific">Rickenella mellea</name>
    <dbReference type="NCBI Taxonomy" id="50990"/>
    <lineage>
        <taxon>Eukaryota</taxon>
        <taxon>Fungi</taxon>
        <taxon>Dikarya</taxon>
        <taxon>Basidiomycota</taxon>
        <taxon>Agaricomycotina</taxon>
        <taxon>Agaricomycetes</taxon>
        <taxon>Hymenochaetales</taxon>
        <taxon>Rickenellaceae</taxon>
        <taxon>Rickenella</taxon>
    </lineage>
</organism>
<dbReference type="Proteomes" id="UP000294933">
    <property type="component" value="Unassembled WGS sequence"/>
</dbReference>
<evidence type="ECO:0000256" key="4">
    <source>
        <dbReference type="ARBA" id="ARBA00023242"/>
    </source>
</evidence>
<protein>
    <recommendedName>
        <fullName evidence="6">RFX-type winged-helix domain-containing protein</fullName>
    </recommendedName>
</protein>
<feature type="compositionally biased region" description="Acidic residues" evidence="5">
    <location>
        <begin position="586"/>
        <end position="596"/>
    </location>
</feature>
<feature type="region of interest" description="Disordered" evidence="5">
    <location>
        <begin position="586"/>
        <end position="612"/>
    </location>
</feature>
<dbReference type="OrthoDB" id="338531at2759"/>
<keyword evidence="8" id="KW-1185">Reference proteome</keyword>
<dbReference type="GO" id="GO:0016586">
    <property type="term" value="C:RSC-type complex"/>
    <property type="evidence" value="ECO:0007669"/>
    <property type="project" value="TreeGrafter"/>
</dbReference>
<evidence type="ECO:0000313" key="7">
    <source>
        <dbReference type="EMBL" id="TDL28332.1"/>
    </source>
</evidence>
<dbReference type="PANTHER" id="PTHR22970:SF14">
    <property type="entry name" value="AT-RICH INTERACTIVE DOMAIN-CONTAINING PROTEIN 2"/>
    <property type="match status" value="1"/>
</dbReference>
<dbReference type="VEuPathDB" id="FungiDB:BD410DRAFT_737550"/>
<dbReference type="STRING" id="50990.A0A4Y7QMQ0"/>
<evidence type="ECO:0000259" key="6">
    <source>
        <dbReference type="PROSITE" id="PS51526"/>
    </source>
</evidence>